<organism evidence="1 2">
    <name type="scientific">Erythranthe guttata</name>
    <name type="common">Yellow monkey flower</name>
    <name type="synonym">Mimulus guttatus</name>
    <dbReference type="NCBI Taxonomy" id="4155"/>
    <lineage>
        <taxon>Eukaryota</taxon>
        <taxon>Viridiplantae</taxon>
        <taxon>Streptophyta</taxon>
        <taxon>Embryophyta</taxon>
        <taxon>Tracheophyta</taxon>
        <taxon>Spermatophyta</taxon>
        <taxon>Magnoliopsida</taxon>
        <taxon>eudicotyledons</taxon>
        <taxon>Gunneridae</taxon>
        <taxon>Pentapetalae</taxon>
        <taxon>asterids</taxon>
        <taxon>lamiids</taxon>
        <taxon>Lamiales</taxon>
        <taxon>Phrymaceae</taxon>
        <taxon>Erythranthe</taxon>
    </lineage>
</organism>
<proteinExistence type="predicted"/>
<accession>A0A022PXS0</accession>
<gene>
    <name evidence="1" type="ORF">MIMGU_mgv1a021383mg</name>
</gene>
<sequence length="148" mass="17061">AAALLSGANLHFNHFRLLGLRRRALVHHHSQHPVLANSRHLLLIRIIRQFELLKHLPKSPLHLQILDPFFLIPPPPLPTDDQNVVVFEVDLNLVGLQPRHVHHEVVRIRELDDVGRCRFHGFVVADEGARRVLRLLGVVDEFEHVVYC</sequence>
<name>A0A022PXS0_ERYGU</name>
<reference evidence="1 2" key="1">
    <citation type="journal article" date="2013" name="Proc. Natl. Acad. Sci. U.S.A.">
        <title>Fine-scale variation in meiotic recombination in Mimulus inferred from population shotgun sequencing.</title>
        <authorList>
            <person name="Hellsten U."/>
            <person name="Wright K.M."/>
            <person name="Jenkins J."/>
            <person name="Shu S."/>
            <person name="Yuan Y."/>
            <person name="Wessler S.R."/>
            <person name="Schmutz J."/>
            <person name="Willis J.H."/>
            <person name="Rokhsar D.S."/>
        </authorList>
    </citation>
    <scope>NUCLEOTIDE SEQUENCE [LARGE SCALE GENOMIC DNA]</scope>
    <source>
        <strain evidence="2">cv. DUN x IM62</strain>
    </source>
</reference>
<feature type="non-terminal residue" evidence="1">
    <location>
        <position position="1"/>
    </location>
</feature>
<keyword evidence="2" id="KW-1185">Reference proteome</keyword>
<protein>
    <submittedName>
        <fullName evidence="1">Uncharacterized protein</fullName>
    </submittedName>
</protein>
<dbReference type="EMBL" id="KI632284">
    <property type="protein sequence ID" value="EYU20319.1"/>
    <property type="molecule type" value="Genomic_DNA"/>
</dbReference>
<dbReference type="Proteomes" id="UP000030748">
    <property type="component" value="Unassembled WGS sequence"/>
</dbReference>
<dbReference type="AlphaFoldDB" id="A0A022PXS0"/>
<evidence type="ECO:0000313" key="2">
    <source>
        <dbReference type="Proteomes" id="UP000030748"/>
    </source>
</evidence>
<evidence type="ECO:0000313" key="1">
    <source>
        <dbReference type="EMBL" id="EYU20319.1"/>
    </source>
</evidence>